<feature type="transmembrane region" description="Helical" evidence="5">
    <location>
        <begin position="155"/>
        <end position="171"/>
    </location>
</feature>
<evidence type="ECO:0000259" key="7">
    <source>
        <dbReference type="Pfam" id="PF07730"/>
    </source>
</evidence>
<accession>A0A514BQI5</accession>
<dbReference type="InterPro" id="IPR011712">
    <property type="entry name" value="Sig_transdc_His_kin_sub3_dim/P"/>
</dbReference>
<keyword evidence="1" id="KW-0808">Transferase</keyword>
<dbReference type="GO" id="GO:0016020">
    <property type="term" value="C:membrane"/>
    <property type="evidence" value="ECO:0007669"/>
    <property type="project" value="InterPro"/>
</dbReference>
<dbReference type="Pfam" id="PF02518">
    <property type="entry name" value="HATPase_c"/>
    <property type="match status" value="1"/>
</dbReference>
<dbReference type="GO" id="GO:0000155">
    <property type="term" value="F:phosphorelay sensor kinase activity"/>
    <property type="evidence" value="ECO:0007669"/>
    <property type="project" value="InterPro"/>
</dbReference>
<dbReference type="PANTHER" id="PTHR24421:SF59">
    <property type="entry name" value="OXYGEN SENSOR HISTIDINE KINASE NREB"/>
    <property type="match status" value="1"/>
</dbReference>
<keyword evidence="3" id="KW-0902">Two-component regulatory system</keyword>
<evidence type="ECO:0000259" key="6">
    <source>
        <dbReference type="Pfam" id="PF02518"/>
    </source>
</evidence>
<dbReference type="PANTHER" id="PTHR24421">
    <property type="entry name" value="NITRATE/NITRITE SENSOR PROTEIN NARX-RELATED"/>
    <property type="match status" value="1"/>
</dbReference>
<name>A0A514BQI5_9GAMM</name>
<dbReference type="InterPro" id="IPR050482">
    <property type="entry name" value="Sensor_HK_TwoCompSys"/>
</dbReference>
<feature type="transmembrane region" description="Helical" evidence="5">
    <location>
        <begin position="81"/>
        <end position="100"/>
    </location>
</feature>
<dbReference type="Pfam" id="PF07730">
    <property type="entry name" value="HisKA_3"/>
    <property type="match status" value="1"/>
</dbReference>
<evidence type="ECO:0000256" key="3">
    <source>
        <dbReference type="ARBA" id="ARBA00023012"/>
    </source>
</evidence>
<dbReference type="CDD" id="cd16917">
    <property type="entry name" value="HATPase_UhpB-NarQ-NarX-like"/>
    <property type="match status" value="1"/>
</dbReference>
<evidence type="ECO:0000256" key="1">
    <source>
        <dbReference type="ARBA" id="ARBA00022679"/>
    </source>
</evidence>
<feature type="domain" description="Signal transduction histidine kinase subgroup 3 dimerisation and phosphoacceptor" evidence="7">
    <location>
        <begin position="203"/>
        <end position="265"/>
    </location>
</feature>
<gene>
    <name evidence="8" type="ORF">FKV23_05820</name>
</gene>
<dbReference type="OrthoDB" id="9797605at2"/>
<evidence type="ECO:0000256" key="2">
    <source>
        <dbReference type="ARBA" id="ARBA00022777"/>
    </source>
</evidence>
<protein>
    <submittedName>
        <fullName evidence="8">Sensor histidine kinase</fullName>
    </submittedName>
</protein>
<dbReference type="SUPFAM" id="SSF55874">
    <property type="entry name" value="ATPase domain of HSP90 chaperone/DNA topoisomerase II/histidine kinase"/>
    <property type="match status" value="1"/>
</dbReference>
<feature type="transmembrane region" description="Helical" evidence="5">
    <location>
        <begin position="51"/>
        <end position="69"/>
    </location>
</feature>
<organism evidence="8 9">
    <name type="scientific">Marilutibacter alkalisoli</name>
    <dbReference type="NCBI Taxonomy" id="2591633"/>
    <lineage>
        <taxon>Bacteria</taxon>
        <taxon>Pseudomonadati</taxon>
        <taxon>Pseudomonadota</taxon>
        <taxon>Gammaproteobacteria</taxon>
        <taxon>Lysobacterales</taxon>
        <taxon>Lysobacteraceae</taxon>
        <taxon>Marilutibacter</taxon>
    </lineage>
</organism>
<dbReference type="AlphaFoldDB" id="A0A514BQI5"/>
<dbReference type="EMBL" id="CP041242">
    <property type="protein sequence ID" value="QDH69663.1"/>
    <property type="molecule type" value="Genomic_DNA"/>
</dbReference>
<keyword evidence="2 8" id="KW-0418">Kinase</keyword>
<keyword evidence="5" id="KW-0472">Membrane</keyword>
<dbReference type="InterPro" id="IPR003594">
    <property type="entry name" value="HATPase_dom"/>
</dbReference>
<feature type="transmembrane region" description="Helical" evidence="5">
    <location>
        <begin position="12"/>
        <end position="31"/>
    </location>
</feature>
<evidence type="ECO:0000313" key="8">
    <source>
        <dbReference type="EMBL" id="QDH69663.1"/>
    </source>
</evidence>
<feature type="region of interest" description="Disordered" evidence="4">
    <location>
        <begin position="396"/>
        <end position="416"/>
    </location>
</feature>
<dbReference type="InterPro" id="IPR036890">
    <property type="entry name" value="HATPase_C_sf"/>
</dbReference>
<evidence type="ECO:0000313" key="9">
    <source>
        <dbReference type="Proteomes" id="UP000317199"/>
    </source>
</evidence>
<reference evidence="8 9" key="1">
    <citation type="submission" date="2019-06" db="EMBL/GenBank/DDBJ databases">
        <title>Lysobacter alkalisoli sp. nov. isolated from saline-alkali soil.</title>
        <authorList>
            <person name="Sun J.-Q."/>
            <person name="Xu L."/>
        </authorList>
    </citation>
    <scope>NUCLEOTIDE SEQUENCE [LARGE SCALE GENOMIC DNA]</scope>
    <source>
        <strain evidence="8 9">SJ-36</strain>
    </source>
</reference>
<dbReference type="RefSeq" id="WP_141623004.1">
    <property type="nucleotide sequence ID" value="NZ_CP041242.1"/>
</dbReference>
<dbReference type="GO" id="GO:0046983">
    <property type="term" value="F:protein dimerization activity"/>
    <property type="evidence" value="ECO:0007669"/>
    <property type="project" value="InterPro"/>
</dbReference>
<sequence>MLNHLNHSRLLRYAGLFTWVVVGVPLLYLYSWSWLLDSDGLLEDASWLGRVPWGAICAYLLFGASYAWLSRGLGQRRTGGFDQFALLVLTASAVAVSYFTETGLGSILLMVTASVLPWMLPLSVGIAWLLLSQLIIVPVYIRLDLPIFEAVMQSVLYAGFSGFVFVTSLVARQQSLAREEQRRLNSELRATRALLAESARVNERTRISRELHDLLGHHLTALSLNLEVAGHLSEGRVKEHVHQAHTLARLLLTDVREAVSQLREGGAIDLAAALRPLAENVPALRIHMDIETPLTLDDPERAQVLLRCTQEIITNTVRHAGAGNLWVKAFRDGGTIVMEARDDGRGADSPVSGNGLRGMRERLLQYGGELQIETRPQAGFALRLTLPATVVPATTSGAPVPDTARVVPQRSSGGVT</sequence>
<evidence type="ECO:0000256" key="5">
    <source>
        <dbReference type="SAM" id="Phobius"/>
    </source>
</evidence>
<dbReference type="Gene3D" id="1.20.5.1930">
    <property type="match status" value="1"/>
</dbReference>
<dbReference type="KEGG" id="lyj:FKV23_05820"/>
<evidence type="ECO:0000256" key="4">
    <source>
        <dbReference type="SAM" id="MobiDB-lite"/>
    </source>
</evidence>
<keyword evidence="5" id="KW-1133">Transmembrane helix</keyword>
<keyword evidence="9" id="KW-1185">Reference proteome</keyword>
<keyword evidence="5" id="KW-0812">Transmembrane</keyword>
<feature type="transmembrane region" description="Helical" evidence="5">
    <location>
        <begin position="120"/>
        <end position="143"/>
    </location>
</feature>
<feature type="domain" description="Histidine kinase/HSP90-like ATPase" evidence="6">
    <location>
        <begin position="305"/>
        <end position="389"/>
    </location>
</feature>
<dbReference type="Proteomes" id="UP000317199">
    <property type="component" value="Chromosome"/>
</dbReference>
<proteinExistence type="predicted"/>
<dbReference type="Gene3D" id="3.30.565.10">
    <property type="entry name" value="Histidine kinase-like ATPase, C-terminal domain"/>
    <property type="match status" value="1"/>
</dbReference>